<gene>
    <name evidence="1" type="ORF">E2C01_070483</name>
</gene>
<comment type="caution">
    <text evidence="1">The sequence shown here is derived from an EMBL/GenBank/DDBJ whole genome shotgun (WGS) entry which is preliminary data.</text>
</comment>
<dbReference type="Proteomes" id="UP000324222">
    <property type="component" value="Unassembled WGS sequence"/>
</dbReference>
<organism evidence="1 2">
    <name type="scientific">Portunus trituberculatus</name>
    <name type="common">Swimming crab</name>
    <name type="synonym">Neptunus trituberculatus</name>
    <dbReference type="NCBI Taxonomy" id="210409"/>
    <lineage>
        <taxon>Eukaryota</taxon>
        <taxon>Metazoa</taxon>
        <taxon>Ecdysozoa</taxon>
        <taxon>Arthropoda</taxon>
        <taxon>Crustacea</taxon>
        <taxon>Multicrustacea</taxon>
        <taxon>Malacostraca</taxon>
        <taxon>Eumalacostraca</taxon>
        <taxon>Eucarida</taxon>
        <taxon>Decapoda</taxon>
        <taxon>Pleocyemata</taxon>
        <taxon>Brachyura</taxon>
        <taxon>Eubrachyura</taxon>
        <taxon>Portunoidea</taxon>
        <taxon>Portunidae</taxon>
        <taxon>Portuninae</taxon>
        <taxon>Portunus</taxon>
    </lineage>
</organism>
<dbReference type="AlphaFoldDB" id="A0A5B7HU96"/>
<reference evidence="1 2" key="1">
    <citation type="submission" date="2019-05" db="EMBL/GenBank/DDBJ databases">
        <title>Another draft genome of Portunus trituberculatus and its Hox gene families provides insights of decapod evolution.</title>
        <authorList>
            <person name="Jeong J.-H."/>
            <person name="Song I."/>
            <person name="Kim S."/>
            <person name="Choi T."/>
            <person name="Kim D."/>
            <person name="Ryu S."/>
            <person name="Kim W."/>
        </authorList>
    </citation>
    <scope>NUCLEOTIDE SEQUENCE [LARGE SCALE GENOMIC DNA]</scope>
    <source>
        <tissue evidence="1">Muscle</tissue>
    </source>
</reference>
<evidence type="ECO:0000313" key="1">
    <source>
        <dbReference type="EMBL" id="MPC76080.1"/>
    </source>
</evidence>
<dbReference type="EMBL" id="VSRR010042548">
    <property type="protein sequence ID" value="MPC76080.1"/>
    <property type="molecule type" value="Genomic_DNA"/>
</dbReference>
<evidence type="ECO:0000313" key="2">
    <source>
        <dbReference type="Proteomes" id="UP000324222"/>
    </source>
</evidence>
<accession>A0A5B7HU96</accession>
<sequence length="93" mass="10513">MTKFQGGTWWDSNLRMMSPRSHAHDLIHYARSSVCLDYNHPNLISRAVEAVPATGLPLYVFFGLSFEAGQRAHTGGWLLLLQLELQLCGTRRV</sequence>
<name>A0A5B7HU96_PORTR</name>
<keyword evidence="2" id="KW-1185">Reference proteome</keyword>
<protein>
    <submittedName>
        <fullName evidence="1">Uncharacterized protein</fullName>
    </submittedName>
</protein>
<proteinExistence type="predicted"/>